<feature type="signal peptide" evidence="1">
    <location>
        <begin position="1"/>
        <end position="19"/>
    </location>
</feature>
<dbReference type="EMBL" id="CP089983">
    <property type="protein sequence ID" value="WXB01136.1"/>
    <property type="molecule type" value="Genomic_DNA"/>
</dbReference>
<feature type="domain" description="Amidohydrolase-related" evidence="2">
    <location>
        <begin position="88"/>
        <end position="467"/>
    </location>
</feature>
<organism evidence="3 4">
    <name type="scientific">Pendulispora rubella</name>
    <dbReference type="NCBI Taxonomy" id="2741070"/>
    <lineage>
        <taxon>Bacteria</taxon>
        <taxon>Pseudomonadati</taxon>
        <taxon>Myxococcota</taxon>
        <taxon>Myxococcia</taxon>
        <taxon>Myxococcales</taxon>
        <taxon>Sorangiineae</taxon>
        <taxon>Pendulisporaceae</taxon>
        <taxon>Pendulispora</taxon>
    </lineage>
</organism>
<evidence type="ECO:0000313" key="4">
    <source>
        <dbReference type="Proteomes" id="UP001374803"/>
    </source>
</evidence>
<dbReference type="RefSeq" id="WP_394830746.1">
    <property type="nucleotide sequence ID" value="NZ_CP089929.1"/>
</dbReference>
<proteinExistence type="predicted"/>
<dbReference type="Gene3D" id="2.30.40.10">
    <property type="entry name" value="Urease, subunit C, domain 1"/>
    <property type="match status" value="2"/>
</dbReference>
<dbReference type="InterPro" id="IPR011059">
    <property type="entry name" value="Metal-dep_hydrolase_composite"/>
</dbReference>
<feature type="chain" id="PRO_5045860363" evidence="1">
    <location>
        <begin position="20"/>
        <end position="489"/>
    </location>
</feature>
<dbReference type="Proteomes" id="UP001374803">
    <property type="component" value="Chromosome"/>
</dbReference>
<dbReference type="Pfam" id="PF01979">
    <property type="entry name" value="Amidohydro_1"/>
    <property type="match status" value="1"/>
</dbReference>
<evidence type="ECO:0000259" key="2">
    <source>
        <dbReference type="Pfam" id="PF01979"/>
    </source>
</evidence>
<dbReference type="InterPro" id="IPR051781">
    <property type="entry name" value="Metallo-dep_Hydrolase"/>
</dbReference>
<dbReference type="InterPro" id="IPR006680">
    <property type="entry name" value="Amidohydro-rel"/>
</dbReference>
<name>A0ABZ2KVV4_9BACT</name>
<dbReference type="Gene3D" id="3.40.50.10910">
    <property type="entry name" value="Amidohydrolase"/>
    <property type="match status" value="1"/>
</dbReference>
<dbReference type="Gene3D" id="3.30.110.90">
    <property type="entry name" value="Amidohydrolase"/>
    <property type="match status" value="2"/>
</dbReference>
<keyword evidence="1" id="KW-0732">Signal</keyword>
<reference evidence="3" key="1">
    <citation type="submission" date="2021-12" db="EMBL/GenBank/DDBJ databases">
        <title>Discovery of the Pendulisporaceae a myxobacterial family with distinct sporulation behavior and unique specialized metabolism.</title>
        <authorList>
            <person name="Garcia R."/>
            <person name="Popoff A."/>
            <person name="Bader C.D."/>
            <person name="Loehr J."/>
            <person name="Walesch S."/>
            <person name="Walt C."/>
            <person name="Boldt J."/>
            <person name="Bunk B."/>
            <person name="Haeckl F.J.F.P.J."/>
            <person name="Gunesch A.P."/>
            <person name="Birkelbach J."/>
            <person name="Nuebel U."/>
            <person name="Pietschmann T."/>
            <person name="Bach T."/>
            <person name="Mueller R."/>
        </authorList>
    </citation>
    <scope>NUCLEOTIDE SEQUENCE</scope>
    <source>
        <strain evidence="3">MSr11367</strain>
    </source>
</reference>
<evidence type="ECO:0000313" key="3">
    <source>
        <dbReference type="EMBL" id="WXB01136.1"/>
    </source>
</evidence>
<gene>
    <name evidence="3" type="ORF">LVJ94_29985</name>
</gene>
<evidence type="ECO:0000256" key="1">
    <source>
        <dbReference type="SAM" id="SignalP"/>
    </source>
</evidence>
<accession>A0ABZ2KVV4</accession>
<dbReference type="PANTHER" id="PTHR43135:SF3">
    <property type="entry name" value="ALPHA-D-RIBOSE 1-METHYLPHOSPHONATE 5-TRIPHOSPHATE DIPHOSPHATASE"/>
    <property type="match status" value="1"/>
</dbReference>
<dbReference type="SUPFAM" id="SSF51338">
    <property type="entry name" value="Composite domain of metallo-dependent hydrolases"/>
    <property type="match status" value="1"/>
</dbReference>
<dbReference type="SUPFAM" id="SSF51556">
    <property type="entry name" value="Metallo-dependent hydrolases"/>
    <property type="match status" value="1"/>
</dbReference>
<dbReference type="Gene3D" id="1.20.58.520">
    <property type="entry name" value="Amidohydrolase"/>
    <property type="match status" value="1"/>
</dbReference>
<dbReference type="InterPro" id="IPR032466">
    <property type="entry name" value="Metal_Hydrolase"/>
</dbReference>
<dbReference type="PANTHER" id="PTHR43135">
    <property type="entry name" value="ALPHA-D-RIBOSE 1-METHYLPHOSPHONATE 5-TRIPHOSPHATE DIPHOSPHATASE"/>
    <property type="match status" value="1"/>
</dbReference>
<dbReference type="PROSITE" id="PS51257">
    <property type="entry name" value="PROKAR_LIPOPROTEIN"/>
    <property type="match status" value="1"/>
</dbReference>
<sequence length="489" mass="52938">MRHLALVLLLSLTACGSKAPTPAASAPPAPSGPTFSPASFALVHATVVDVAHGTALPERTVVVDGDRIAAVTDEAPAGVRTVEARGKFVIPGLWDMHVHMNDPVAPRLFVANGVTAVRVMWGNPDFGGQKNRRHFDMRDAFDKKESLGPRMVVASQILDGPKPFWPGSTAVSTPEQGRRVVDEEKKNGADFIKVYSELPRDVYFAIAEESKKENIPFAGHVPMLVTAGEASDAGQKSIEHLTGMLSSTSSHEAAMRKKAAQYEKRSAAERYKLFLAQLGEAVDTYDAEKAKSLFAKFVTNGTWQCPTLIEEYGHASQDDTSRAKDPRLEYVSGFVKEMWTPRQAPGSKGFTKADHALFRRAFDKKVAMVGAMHAAGVSLLAGSDEMNPYCFAGSGLHDELAWLVKAGLTPADALRAATTNPARFLGRENELGEVAEGKVGDLVVLDENPLADIENIRKIHAVISRGTLYDRAELDKILASVKEDAKKHD</sequence>
<protein>
    <submittedName>
        <fullName evidence="3">Amidohydrolase family protein</fullName>
    </submittedName>
</protein>
<keyword evidence="4" id="KW-1185">Reference proteome</keyword>